<keyword evidence="2" id="KW-0812">Transmembrane</keyword>
<organism evidence="3 4">
    <name type="scientific">Thalassiosira oceanica</name>
    <name type="common">Marine diatom</name>
    <dbReference type="NCBI Taxonomy" id="159749"/>
    <lineage>
        <taxon>Eukaryota</taxon>
        <taxon>Sar</taxon>
        <taxon>Stramenopiles</taxon>
        <taxon>Ochrophyta</taxon>
        <taxon>Bacillariophyta</taxon>
        <taxon>Coscinodiscophyceae</taxon>
        <taxon>Thalassiosirophycidae</taxon>
        <taxon>Thalassiosirales</taxon>
        <taxon>Thalassiosiraceae</taxon>
        <taxon>Thalassiosira</taxon>
    </lineage>
</organism>
<evidence type="ECO:0000256" key="2">
    <source>
        <dbReference type="SAM" id="Phobius"/>
    </source>
</evidence>
<dbReference type="eggNOG" id="KOG1725">
    <property type="taxonomic scope" value="Eukaryota"/>
</dbReference>
<comment type="subcellular location">
    <subcellularLocation>
        <location evidence="1">Membrane</location>
        <topology evidence="1">Multi-pass membrane protein</topology>
    </subcellularLocation>
</comment>
<dbReference type="PANTHER" id="PTHR12300:SF187">
    <property type="entry name" value="RECEPTOR EXPRESSION-ENHANCING PROTEIN"/>
    <property type="match status" value="1"/>
</dbReference>
<dbReference type="OMA" id="GLYMVFG"/>
<keyword evidence="4" id="KW-1185">Reference proteome</keyword>
<dbReference type="Pfam" id="PF03134">
    <property type="entry name" value="TB2_DP1_HVA22"/>
    <property type="match status" value="1"/>
</dbReference>
<feature type="transmembrane region" description="Helical" evidence="2">
    <location>
        <begin position="40"/>
        <end position="60"/>
    </location>
</feature>
<evidence type="ECO:0000256" key="1">
    <source>
        <dbReference type="RuleBase" id="RU362006"/>
    </source>
</evidence>
<dbReference type="AlphaFoldDB" id="K0S5M7"/>
<name>K0S5M7_THAOC</name>
<dbReference type="GO" id="GO:0016020">
    <property type="term" value="C:membrane"/>
    <property type="evidence" value="ECO:0007669"/>
    <property type="project" value="UniProtKB-SubCell"/>
</dbReference>
<dbReference type="PANTHER" id="PTHR12300">
    <property type="entry name" value="HVA22-LIKE PROTEINS"/>
    <property type="match status" value="1"/>
</dbReference>
<dbReference type="Proteomes" id="UP000266841">
    <property type="component" value="Unassembled WGS sequence"/>
</dbReference>
<gene>
    <name evidence="3" type="ORF">THAOC_18089</name>
</gene>
<accession>K0S5M7</accession>
<dbReference type="EMBL" id="AGNL01020013">
    <property type="protein sequence ID" value="EJK61428.1"/>
    <property type="molecule type" value="Genomic_DNA"/>
</dbReference>
<reference evidence="3 4" key="1">
    <citation type="journal article" date="2012" name="Genome Biol.">
        <title>Genome and low-iron response of an oceanic diatom adapted to chronic iron limitation.</title>
        <authorList>
            <person name="Lommer M."/>
            <person name="Specht M."/>
            <person name="Roy A.S."/>
            <person name="Kraemer L."/>
            <person name="Andreson R."/>
            <person name="Gutowska M.A."/>
            <person name="Wolf J."/>
            <person name="Bergner S.V."/>
            <person name="Schilhabel M.B."/>
            <person name="Klostermeier U.C."/>
            <person name="Beiko R.G."/>
            <person name="Rosenstiel P."/>
            <person name="Hippler M."/>
            <person name="Laroche J."/>
        </authorList>
    </citation>
    <scope>NUCLEOTIDE SEQUENCE [LARGE SCALE GENOMIC DNA]</scope>
    <source>
        <strain evidence="3 4">CCMP1005</strain>
    </source>
</reference>
<keyword evidence="2" id="KW-0472">Membrane</keyword>
<proteinExistence type="inferred from homology"/>
<dbReference type="OrthoDB" id="10009287at2759"/>
<protein>
    <recommendedName>
        <fullName evidence="5">Receptor expression-enhancing protein</fullName>
    </recommendedName>
</protein>
<evidence type="ECO:0008006" key="5">
    <source>
        <dbReference type="Google" id="ProtNLM"/>
    </source>
</evidence>
<evidence type="ECO:0000313" key="4">
    <source>
        <dbReference type="Proteomes" id="UP000266841"/>
    </source>
</evidence>
<dbReference type="InterPro" id="IPR004345">
    <property type="entry name" value="TB2_DP1_HVA22"/>
</dbReference>
<evidence type="ECO:0000313" key="3">
    <source>
        <dbReference type="EMBL" id="EJK61428.1"/>
    </source>
</evidence>
<keyword evidence="2" id="KW-1133">Transmembrane helix</keyword>
<sequence length="146" mass="17048">MHPQAEQLIQKVDDFIAGYPNICQYDRLRELEKKTGQPKVYFFVLFVGVITSVIFGLGGMKLVSDLMGFAYPAYMSFKAIDSPDPTDDTQWLTYWCIFALFSITENVMSFLVEWIPFYYVIKVAFFTWLYHPKFNGATLMYKQIVQ</sequence>
<comment type="similarity">
    <text evidence="1">Belongs to the DP1 family.</text>
</comment>
<comment type="caution">
    <text evidence="3">The sequence shown here is derived from an EMBL/GenBank/DDBJ whole genome shotgun (WGS) entry which is preliminary data.</text>
</comment>